<gene>
    <name evidence="1" type="ORF">AAND1436_LOCUS24536</name>
</gene>
<organism evidence="1">
    <name type="scientific">Alexandrium andersonii</name>
    <dbReference type="NCBI Taxonomy" id="327968"/>
    <lineage>
        <taxon>Eukaryota</taxon>
        <taxon>Sar</taxon>
        <taxon>Alveolata</taxon>
        <taxon>Dinophyceae</taxon>
        <taxon>Gonyaulacales</taxon>
        <taxon>Pyrocystaceae</taxon>
        <taxon>Alexandrium</taxon>
    </lineage>
</organism>
<reference evidence="1" key="1">
    <citation type="submission" date="2021-01" db="EMBL/GenBank/DDBJ databases">
        <authorList>
            <person name="Corre E."/>
            <person name="Pelletier E."/>
            <person name="Niang G."/>
            <person name="Scheremetjew M."/>
            <person name="Finn R."/>
            <person name="Kale V."/>
            <person name="Holt S."/>
            <person name="Cochrane G."/>
            <person name="Meng A."/>
            <person name="Brown T."/>
            <person name="Cohen L."/>
        </authorList>
    </citation>
    <scope>NUCLEOTIDE SEQUENCE</scope>
    <source>
        <strain evidence="1">CCMP2222</strain>
    </source>
</reference>
<dbReference type="EMBL" id="HBGQ01050440">
    <property type="protein sequence ID" value="CAD9450552.1"/>
    <property type="molecule type" value="Transcribed_RNA"/>
</dbReference>
<name>A0A7S2GFM9_9DINO</name>
<accession>A0A7S2GFM9</accession>
<dbReference type="AlphaFoldDB" id="A0A7S2GFM9"/>
<proteinExistence type="predicted"/>
<sequence length="128" mass="14139">MRLIESRLPGPDPWPVKLISTSAAFERFSEYLLYGAYVSNRKKGMWSRPALRAHAFDAYGKRGLRLYGAAEAKAKGRTSNEDFINELNAEGAPITGYCYEKVAAQVSHLGLTHLQMEHVLSLNVGAAP</sequence>
<protein>
    <submittedName>
        <fullName evidence="1">Uncharacterized protein</fullName>
    </submittedName>
</protein>
<evidence type="ECO:0000313" key="1">
    <source>
        <dbReference type="EMBL" id="CAD9450552.1"/>
    </source>
</evidence>